<dbReference type="Proteomes" id="UP000183809">
    <property type="component" value="Unassembled WGS sequence"/>
</dbReference>
<proteinExistence type="predicted"/>
<dbReference type="PANTHER" id="PTHR28554:SF1">
    <property type="entry name" value="LARGE RIBOSOMAL SUBUNIT PROTEIN ML45"/>
    <property type="match status" value="1"/>
</dbReference>
<dbReference type="EMBL" id="MNUE01000007">
    <property type="protein sequence ID" value="OJD37361.1"/>
    <property type="molecule type" value="Genomic_DNA"/>
</dbReference>
<dbReference type="PANTHER" id="PTHR28554">
    <property type="entry name" value="39S RIBOSOMAL PROTEIN L45, MITOCHONDRIAL"/>
    <property type="match status" value="1"/>
</dbReference>
<dbReference type="OrthoDB" id="19619at2759"/>
<evidence type="ECO:0000313" key="5">
    <source>
        <dbReference type="Proteomes" id="UP000183809"/>
    </source>
</evidence>
<evidence type="ECO:0000256" key="1">
    <source>
        <dbReference type="ARBA" id="ARBA00004173"/>
    </source>
</evidence>
<name>A0A1J9RA66_9PEZI</name>
<comment type="caution">
    <text evidence="4">The sequence shown here is derived from an EMBL/GenBank/DDBJ whole genome shotgun (WGS) entry which is preliminary data.</text>
</comment>
<evidence type="ECO:0000256" key="2">
    <source>
        <dbReference type="ARBA" id="ARBA00022946"/>
    </source>
</evidence>
<keyword evidence="5" id="KW-1185">Reference proteome</keyword>
<accession>A0A1J9RA66</accession>
<gene>
    <name evidence="4" type="ORF">BKCO1_700025</name>
</gene>
<evidence type="ECO:0000256" key="3">
    <source>
        <dbReference type="ARBA" id="ARBA00023128"/>
    </source>
</evidence>
<dbReference type="RefSeq" id="XP_020133500.1">
    <property type="nucleotide sequence ID" value="XM_020278680.1"/>
</dbReference>
<reference evidence="4 5" key="1">
    <citation type="submission" date="2016-10" db="EMBL/GenBank/DDBJ databases">
        <title>Proteomics and genomics reveal pathogen-plant mechanisms compatible with a hemibiotrophic lifestyle of Diplodia corticola.</title>
        <authorList>
            <person name="Fernandes I."/>
            <person name="De Jonge R."/>
            <person name="Van De Peer Y."/>
            <person name="Devreese B."/>
            <person name="Alves A."/>
            <person name="Esteves A.C."/>
        </authorList>
    </citation>
    <scope>NUCLEOTIDE SEQUENCE [LARGE SCALE GENOMIC DNA]</scope>
    <source>
        <strain evidence="4 5">CBS 112549</strain>
    </source>
</reference>
<sequence length="344" mass="39182">MVSSLAVPRTPLLALPFRTVAAAATTAARATSYRRLSSATPSISTFPRRPPQTRILQQCIAGERSFGTVRARQAEMSAGQRRMVNDMQKRKAMPSMVTMQTQNLDEMPTDIGLMPDTFIRPTGSNLPGLFAEPKLRFKMEYHWAKTRIYDIVSRIVYKWTTVKPRPVINRRGMRKLALRLHKDMYTAFAYGDTEHISRICTDGVATTLRSRINARKPNEHLSWARLSHSRPRIVSDRIVKIPIPGVDTKKKPCCIRQTVFRIKSEQALVKGYLLAGKAGRRRLLDEAGKELPLGKDGEITPERMQQSAKTVHEYFVLQKRMWMGKEETWSVWGLVDESSLDELN</sequence>
<dbReference type="GeneID" id="31018941"/>
<protein>
    <submittedName>
        <fullName evidence="4">Mitochondrial inner membrane protein mba1</fullName>
    </submittedName>
</protein>
<keyword evidence="3" id="KW-0496">Mitochondrion</keyword>
<keyword evidence="2" id="KW-0809">Transit peptide</keyword>
<evidence type="ECO:0000313" key="4">
    <source>
        <dbReference type="EMBL" id="OJD37361.1"/>
    </source>
</evidence>
<dbReference type="AlphaFoldDB" id="A0A1J9RA66"/>
<dbReference type="Gene3D" id="3.10.450.240">
    <property type="match status" value="1"/>
</dbReference>
<organism evidence="4 5">
    <name type="scientific">Diplodia corticola</name>
    <dbReference type="NCBI Taxonomy" id="236234"/>
    <lineage>
        <taxon>Eukaryota</taxon>
        <taxon>Fungi</taxon>
        <taxon>Dikarya</taxon>
        <taxon>Ascomycota</taxon>
        <taxon>Pezizomycotina</taxon>
        <taxon>Dothideomycetes</taxon>
        <taxon>Dothideomycetes incertae sedis</taxon>
        <taxon>Botryosphaeriales</taxon>
        <taxon>Botryosphaeriaceae</taxon>
        <taxon>Diplodia</taxon>
    </lineage>
</organism>
<dbReference type="GO" id="GO:0005739">
    <property type="term" value="C:mitochondrion"/>
    <property type="evidence" value="ECO:0007669"/>
    <property type="project" value="UniProtKB-SubCell"/>
</dbReference>
<dbReference type="InterPro" id="IPR051975">
    <property type="entry name" value="mtLSU_mL45"/>
</dbReference>
<comment type="subcellular location">
    <subcellularLocation>
        <location evidence="1">Mitochondrion</location>
    </subcellularLocation>
</comment>